<dbReference type="Gene3D" id="3.90.226.10">
    <property type="entry name" value="2-enoyl-CoA Hydratase, Chain A, domain 1"/>
    <property type="match status" value="1"/>
</dbReference>
<dbReference type="SUPFAM" id="SSF50156">
    <property type="entry name" value="PDZ domain-like"/>
    <property type="match status" value="1"/>
</dbReference>
<evidence type="ECO:0000256" key="1">
    <source>
        <dbReference type="SAM" id="SignalP"/>
    </source>
</evidence>
<dbReference type="Gene3D" id="2.30.42.10">
    <property type="match status" value="1"/>
</dbReference>
<feature type="signal peptide" evidence="1">
    <location>
        <begin position="1"/>
        <end position="23"/>
    </location>
</feature>
<evidence type="ECO:0000313" key="3">
    <source>
        <dbReference type="Proteomes" id="UP000545037"/>
    </source>
</evidence>
<protein>
    <submittedName>
        <fullName evidence="2">Carboxyl-terminal processing protease</fullName>
        <ecNumber evidence="2">3.4.21.102</ecNumber>
    </submittedName>
</protein>
<gene>
    <name evidence="2" type="ORF">GGR13_002122</name>
</gene>
<keyword evidence="2" id="KW-0378">Hydrolase</keyword>
<keyword evidence="1" id="KW-0732">Signal</keyword>
<sequence>MRHRFSGLVLAAAILSIAPQVFAQTAEDYRRDALSVDPLIAENYAYLDRFPAEAAPSSDRLRAEAEAVHDARSLVRYAERRLSTLADPHAITNRSLGDSWALTPSYADLWIEHEASSYRVTAVRPNTQAAAAGIVSGDVLLEIEDVAMSEAIDAYWHDLGVEAPPDGAGYAARVLAAGRRDRPRRMAIRNAAGEVRTLNLPNLYAVPRNDRPPVSVSRSAEGLTIVFNDALGDNATLAAFDVAMSQARPGETVILDLADTPSGGNTVVARAIMGWFVSEARPYQIHRQIAEERLTGIPRQWIEELLPRDGRHHSGPVKVRVSRWTGSMGEGLAIGMDAIGAEVSGCPMAGLLGAVYDFRLEHSGLVLKLPTERLSAVNGLPREDFACSP</sequence>
<dbReference type="GO" id="GO:0004252">
    <property type="term" value="F:serine-type endopeptidase activity"/>
    <property type="evidence" value="ECO:0007669"/>
    <property type="project" value="UniProtKB-EC"/>
</dbReference>
<dbReference type="RefSeq" id="WP_183213476.1">
    <property type="nucleotide sequence ID" value="NZ_JACHOR010000003.1"/>
</dbReference>
<proteinExistence type="predicted"/>
<reference evidence="2 3" key="1">
    <citation type="submission" date="2020-08" db="EMBL/GenBank/DDBJ databases">
        <title>Genomic Encyclopedia of Type Strains, Phase IV (KMG-IV): sequencing the most valuable type-strain genomes for metagenomic binning, comparative biology and taxonomic classification.</title>
        <authorList>
            <person name="Goeker M."/>
        </authorList>
    </citation>
    <scope>NUCLEOTIDE SEQUENCE [LARGE SCALE GENOMIC DNA]</scope>
    <source>
        <strain evidence="2 3">DSM 4737</strain>
    </source>
</reference>
<keyword evidence="2" id="KW-0645">Protease</keyword>
<organism evidence="2 3">
    <name type="scientific">Brevundimonas variabilis</name>
    <dbReference type="NCBI Taxonomy" id="74312"/>
    <lineage>
        <taxon>Bacteria</taxon>
        <taxon>Pseudomonadati</taxon>
        <taxon>Pseudomonadota</taxon>
        <taxon>Alphaproteobacteria</taxon>
        <taxon>Caulobacterales</taxon>
        <taxon>Caulobacteraceae</taxon>
        <taxon>Brevundimonas</taxon>
    </lineage>
</organism>
<feature type="chain" id="PRO_5030709088" evidence="1">
    <location>
        <begin position="24"/>
        <end position="389"/>
    </location>
</feature>
<name>A0A7W9FGC8_9CAUL</name>
<dbReference type="InterPro" id="IPR029045">
    <property type="entry name" value="ClpP/crotonase-like_dom_sf"/>
</dbReference>
<dbReference type="Gene3D" id="3.30.750.44">
    <property type="match status" value="1"/>
</dbReference>
<dbReference type="SUPFAM" id="SSF52096">
    <property type="entry name" value="ClpP/crotonase"/>
    <property type="match status" value="1"/>
</dbReference>
<accession>A0A7W9FGC8</accession>
<dbReference type="InterPro" id="IPR036034">
    <property type="entry name" value="PDZ_sf"/>
</dbReference>
<dbReference type="Proteomes" id="UP000545037">
    <property type="component" value="Unassembled WGS sequence"/>
</dbReference>
<dbReference type="EC" id="3.4.21.102" evidence="2"/>
<dbReference type="EMBL" id="JACHOR010000003">
    <property type="protein sequence ID" value="MBB5746518.1"/>
    <property type="molecule type" value="Genomic_DNA"/>
</dbReference>
<evidence type="ECO:0000313" key="2">
    <source>
        <dbReference type="EMBL" id="MBB5746518.1"/>
    </source>
</evidence>
<dbReference type="AlphaFoldDB" id="A0A7W9FGC8"/>
<comment type="caution">
    <text evidence="2">The sequence shown here is derived from an EMBL/GenBank/DDBJ whole genome shotgun (WGS) entry which is preliminary data.</text>
</comment>
<keyword evidence="3" id="KW-1185">Reference proteome</keyword>
<dbReference type="GO" id="GO:0006508">
    <property type="term" value="P:proteolysis"/>
    <property type="evidence" value="ECO:0007669"/>
    <property type="project" value="UniProtKB-KW"/>
</dbReference>